<keyword evidence="4" id="KW-1185">Reference proteome</keyword>
<evidence type="ECO:0000313" key="4">
    <source>
        <dbReference type="Proteomes" id="UP001589576"/>
    </source>
</evidence>
<accession>A0ABV5GCM1</accession>
<name>A0ABV5GCM1_9FLAO</name>
<dbReference type="Gene3D" id="3.40.1190.20">
    <property type="match status" value="1"/>
</dbReference>
<keyword evidence="1" id="KW-0479">Metal-binding</keyword>
<comment type="caution">
    <text evidence="3">The sequence shown here is derived from an EMBL/GenBank/DDBJ whole genome shotgun (WGS) entry which is preliminary data.</text>
</comment>
<gene>
    <name evidence="3" type="ORF">ACFFUU_04575</name>
</gene>
<dbReference type="InterPro" id="IPR029056">
    <property type="entry name" value="Ribokinase-like"/>
</dbReference>
<dbReference type="InterPro" id="IPR011611">
    <property type="entry name" value="PfkB_dom"/>
</dbReference>
<reference evidence="3 4" key="1">
    <citation type="submission" date="2024-09" db="EMBL/GenBank/DDBJ databases">
        <authorList>
            <person name="Sun Q."/>
            <person name="Mori K."/>
        </authorList>
    </citation>
    <scope>NUCLEOTIDE SEQUENCE [LARGE SCALE GENOMIC DNA]</scope>
    <source>
        <strain evidence="3 4">CECT 8460</strain>
    </source>
</reference>
<dbReference type="PANTHER" id="PTHR42909:SF1">
    <property type="entry name" value="CARBOHYDRATE KINASE PFKB DOMAIN-CONTAINING PROTEIN"/>
    <property type="match status" value="1"/>
</dbReference>
<proteinExistence type="predicted"/>
<protein>
    <submittedName>
        <fullName evidence="3">PfkB family carbohydrate kinase</fullName>
    </submittedName>
</protein>
<dbReference type="PANTHER" id="PTHR42909">
    <property type="entry name" value="ZGC:136858"/>
    <property type="match status" value="1"/>
</dbReference>
<dbReference type="Pfam" id="PF00294">
    <property type="entry name" value="PfkB"/>
    <property type="match status" value="1"/>
</dbReference>
<evidence type="ECO:0000256" key="1">
    <source>
        <dbReference type="ARBA" id="ARBA00022723"/>
    </source>
</evidence>
<evidence type="ECO:0000313" key="3">
    <source>
        <dbReference type="EMBL" id="MFB9088868.1"/>
    </source>
</evidence>
<keyword evidence="3" id="KW-0418">Kinase</keyword>
<organism evidence="3 4">
    <name type="scientific">Flavobacterium paronense</name>
    <dbReference type="NCBI Taxonomy" id="1392775"/>
    <lineage>
        <taxon>Bacteria</taxon>
        <taxon>Pseudomonadati</taxon>
        <taxon>Bacteroidota</taxon>
        <taxon>Flavobacteriia</taxon>
        <taxon>Flavobacteriales</taxon>
        <taxon>Flavobacteriaceae</taxon>
        <taxon>Flavobacterium</taxon>
    </lineage>
</organism>
<dbReference type="SUPFAM" id="SSF53613">
    <property type="entry name" value="Ribokinase-like"/>
    <property type="match status" value="1"/>
</dbReference>
<dbReference type="GO" id="GO:0016301">
    <property type="term" value="F:kinase activity"/>
    <property type="evidence" value="ECO:0007669"/>
    <property type="project" value="UniProtKB-KW"/>
</dbReference>
<dbReference type="Proteomes" id="UP001589576">
    <property type="component" value="Unassembled WGS sequence"/>
</dbReference>
<sequence>MSKSILCIGATLVDELYFCDGSIVAHSSNPAQKTTSIGGVVSNIVQHLALLDVDVALLTALGADADGDFIKASFERMGVDISQSVTVEGSTGKYVSILNPDGNLYVAVCQDITDTTITIPVLEARANYLKAFDVLLIDTNLAIPTLQWLIDFAKTTNQTLLIEPVSVPKAAKLATLNLNGVSMITPNQEELQLMHPWEITDEQEQVNALLQRGVAKIWLRKGSLGSVICQEPTNTVLGVPLITIVDSTGAGDAALAGWLLGYLQGEAEMKCLQLGHTLAFEVLKKKGSIDYTITKEKLYSLKATYYHD</sequence>
<dbReference type="EMBL" id="JBHMFB010000012">
    <property type="protein sequence ID" value="MFB9088868.1"/>
    <property type="molecule type" value="Genomic_DNA"/>
</dbReference>
<feature type="domain" description="Carbohydrate kinase PfkB" evidence="2">
    <location>
        <begin position="3"/>
        <end position="290"/>
    </location>
</feature>
<dbReference type="RefSeq" id="WP_290284385.1">
    <property type="nucleotide sequence ID" value="NZ_JAUFQN010000019.1"/>
</dbReference>
<evidence type="ECO:0000259" key="2">
    <source>
        <dbReference type="Pfam" id="PF00294"/>
    </source>
</evidence>
<keyword evidence="3" id="KW-0808">Transferase</keyword>